<feature type="repeat" description="TPR" evidence="1">
    <location>
        <begin position="238"/>
        <end position="271"/>
    </location>
</feature>
<keyword evidence="1" id="KW-0802">TPR repeat</keyword>
<dbReference type="SUPFAM" id="SSF48452">
    <property type="entry name" value="TPR-like"/>
    <property type="match status" value="1"/>
</dbReference>
<evidence type="ECO:0008006" key="4">
    <source>
        <dbReference type="Google" id="ProtNLM"/>
    </source>
</evidence>
<dbReference type="AlphaFoldDB" id="A0AAN1FM41"/>
<dbReference type="InterPro" id="IPR016024">
    <property type="entry name" value="ARM-type_fold"/>
</dbReference>
<dbReference type="Gene3D" id="1.25.40.10">
    <property type="entry name" value="Tetratricopeptide repeat domain"/>
    <property type="match status" value="1"/>
</dbReference>
<dbReference type="SUPFAM" id="SSF48371">
    <property type="entry name" value="ARM repeat"/>
    <property type="match status" value="1"/>
</dbReference>
<sequence>MIFLVASVLLPVIGSTNTIDGTNTTDRANTTDIANTIDNANVSSPQNTTYEYSRENTLSEMSQDVTLPLSQRIAATQMLGNYSGANALIALGRASRSEYIELRIASITAAQKWQGRARWDLISPLLEDSEPRVRSRAVSALAPLWTSLPDQYQQVLDAAIEQQLTVSDDTTDGRVERAWLYRMRQQYDEAKPLLLNEWKNEPSVQVAVELAELYKAIGQDHDTIRVLSQGLEAHPTSATLHHSLALTYWRKQQNQLAIEHMQRAHELEPDITQYTYLLGLMLAESNPERALDLFEQAYVQLGVPHYLYSLCEAKLAMGVDASTCLTQLRKLYPEEALMPLTKKHAQAKNAN</sequence>
<protein>
    <recommendedName>
        <fullName evidence="4">Tetratricopeptide repeat protein</fullName>
    </recommendedName>
</protein>
<organism evidence="2 3">
    <name type="scientific">Vibrio mediterranei</name>
    <dbReference type="NCBI Taxonomy" id="689"/>
    <lineage>
        <taxon>Bacteria</taxon>
        <taxon>Pseudomonadati</taxon>
        <taxon>Pseudomonadota</taxon>
        <taxon>Gammaproteobacteria</taxon>
        <taxon>Vibrionales</taxon>
        <taxon>Vibrionaceae</taxon>
        <taxon>Vibrio</taxon>
    </lineage>
</organism>
<name>A0AAN1FM41_9VIBR</name>
<dbReference type="PROSITE" id="PS50005">
    <property type="entry name" value="TPR"/>
    <property type="match status" value="1"/>
</dbReference>
<dbReference type="Proteomes" id="UP000197092">
    <property type="component" value="Chromosome 2"/>
</dbReference>
<evidence type="ECO:0000313" key="2">
    <source>
        <dbReference type="EMBL" id="ASI92767.1"/>
    </source>
</evidence>
<dbReference type="InterPro" id="IPR019734">
    <property type="entry name" value="TPR_rpt"/>
</dbReference>
<reference evidence="3" key="1">
    <citation type="submission" date="2016-12" db="EMBL/GenBank/DDBJ databases">
        <title>Comparative genomic analysis reveals the diversity, evolution, and environmental adaptation strategies of the genus Vibrio.</title>
        <authorList>
            <person name="Lin H."/>
            <person name="Wang X."/>
            <person name="Zhang X.-H."/>
        </authorList>
    </citation>
    <scope>NUCLEOTIDE SEQUENCE [LARGE SCALE GENOMIC DNA]</scope>
    <source>
        <strain evidence="3">QT6D1</strain>
    </source>
</reference>
<dbReference type="InterPro" id="IPR011990">
    <property type="entry name" value="TPR-like_helical_dom_sf"/>
</dbReference>
<dbReference type="KEGG" id="vsh:BSZ05_23665"/>
<gene>
    <name evidence="2" type="ORF">BSZ05_23665</name>
</gene>
<evidence type="ECO:0000313" key="3">
    <source>
        <dbReference type="Proteomes" id="UP000197092"/>
    </source>
</evidence>
<accession>A0AAN1FM41</accession>
<evidence type="ECO:0000256" key="1">
    <source>
        <dbReference type="PROSITE-ProRule" id="PRU00339"/>
    </source>
</evidence>
<dbReference type="EMBL" id="CP018309">
    <property type="protein sequence ID" value="ASI92767.1"/>
    <property type="molecule type" value="Genomic_DNA"/>
</dbReference>
<proteinExistence type="predicted"/>